<keyword evidence="2" id="KW-1185">Reference proteome</keyword>
<organism evidence="1 2">
    <name type="scientific">Brassica rapa subsp. trilocularis</name>
    <dbReference type="NCBI Taxonomy" id="1813537"/>
    <lineage>
        <taxon>Eukaryota</taxon>
        <taxon>Viridiplantae</taxon>
        <taxon>Streptophyta</taxon>
        <taxon>Embryophyta</taxon>
        <taxon>Tracheophyta</taxon>
        <taxon>Spermatophyta</taxon>
        <taxon>Magnoliopsida</taxon>
        <taxon>eudicotyledons</taxon>
        <taxon>Gunneridae</taxon>
        <taxon>Pentapetalae</taxon>
        <taxon>rosids</taxon>
        <taxon>malvids</taxon>
        <taxon>Brassicales</taxon>
        <taxon>Brassicaceae</taxon>
        <taxon>Brassiceae</taxon>
        <taxon>Brassica</taxon>
    </lineage>
</organism>
<dbReference type="EMBL" id="JADBGQ010000005">
    <property type="protein sequence ID" value="KAG5396887.1"/>
    <property type="molecule type" value="Genomic_DNA"/>
</dbReference>
<evidence type="ECO:0000313" key="2">
    <source>
        <dbReference type="Proteomes" id="UP000823674"/>
    </source>
</evidence>
<proteinExistence type="predicted"/>
<comment type="caution">
    <text evidence="1">The sequence shown here is derived from an EMBL/GenBank/DDBJ whole genome shotgun (WGS) entry which is preliminary data.</text>
</comment>
<reference evidence="1 2" key="1">
    <citation type="submission" date="2021-03" db="EMBL/GenBank/DDBJ databases">
        <authorList>
            <person name="King G.J."/>
            <person name="Bancroft I."/>
            <person name="Baten A."/>
            <person name="Bloomfield J."/>
            <person name="Borpatragohain P."/>
            <person name="He Z."/>
            <person name="Irish N."/>
            <person name="Irwin J."/>
            <person name="Liu K."/>
            <person name="Mauleon R.P."/>
            <person name="Moore J."/>
            <person name="Morris R."/>
            <person name="Ostergaard L."/>
            <person name="Wang B."/>
            <person name="Wells R."/>
        </authorList>
    </citation>
    <scope>NUCLEOTIDE SEQUENCE [LARGE SCALE GENOMIC DNA]</scope>
    <source>
        <strain evidence="1">R-o-18</strain>
        <tissue evidence="1">Leaf</tissue>
    </source>
</reference>
<dbReference type="Proteomes" id="UP000823674">
    <property type="component" value="Chromosome A05"/>
</dbReference>
<sequence length="107" mass="12338">MISLEVFLCKYQLTFVFEKISKILEKTYCEITCLAHISLLQAPIISNKSDPQRIVSFNGSMNHKIFRIKILELRKKECKSIFRCIKSFKLVIHGGWCIDGNGNIVNT</sequence>
<evidence type="ECO:0008006" key="3">
    <source>
        <dbReference type="Google" id="ProtNLM"/>
    </source>
</evidence>
<protein>
    <recommendedName>
        <fullName evidence="3">FBD domain-containing protein</fullName>
    </recommendedName>
</protein>
<gene>
    <name evidence="1" type="primary">A05p018730.1_BraROA</name>
    <name evidence="1" type="ORF">IGI04_018701</name>
</gene>
<name>A0ABQ7MDP9_BRACM</name>
<accession>A0ABQ7MDP9</accession>
<evidence type="ECO:0000313" key="1">
    <source>
        <dbReference type="EMBL" id="KAG5396887.1"/>
    </source>
</evidence>